<keyword evidence="2" id="KW-0175">Coiled coil</keyword>
<dbReference type="EMBL" id="CP047418">
    <property type="protein sequence ID" value="QLL78618.1"/>
    <property type="molecule type" value="Genomic_DNA"/>
</dbReference>
<gene>
    <name evidence="4" type="ORF">GTO87_08490</name>
</gene>
<dbReference type="Proteomes" id="UP000510886">
    <property type="component" value="Chromosome"/>
</dbReference>
<evidence type="ECO:0000256" key="1">
    <source>
        <dbReference type="ARBA" id="ARBA00023125"/>
    </source>
</evidence>
<name>A0A7H9ELL2_9LACO</name>
<dbReference type="RefSeq" id="WP_027826306.1">
    <property type="nucleotide sequence ID" value="NZ_CALVCX010000064.1"/>
</dbReference>
<proteinExistence type="predicted"/>
<evidence type="ECO:0000313" key="4">
    <source>
        <dbReference type="EMBL" id="QLL78618.1"/>
    </source>
</evidence>
<dbReference type="PROSITE" id="PS50937">
    <property type="entry name" value="HTH_MERR_2"/>
    <property type="match status" value="1"/>
</dbReference>
<accession>A0A7H9ELL2</accession>
<dbReference type="Pfam" id="PF00376">
    <property type="entry name" value="MerR"/>
    <property type="match status" value="1"/>
</dbReference>
<evidence type="ECO:0000313" key="5">
    <source>
        <dbReference type="Proteomes" id="UP000510886"/>
    </source>
</evidence>
<protein>
    <submittedName>
        <fullName evidence="4">MerR family DNA-binding transcriptional regulator</fullName>
    </submittedName>
</protein>
<dbReference type="GO" id="GO:0003700">
    <property type="term" value="F:DNA-binding transcription factor activity"/>
    <property type="evidence" value="ECO:0007669"/>
    <property type="project" value="InterPro"/>
</dbReference>
<dbReference type="PANTHER" id="PTHR30204">
    <property type="entry name" value="REDOX-CYCLING DRUG-SENSING TRANSCRIPTIONAL ACTIVATOR SOXR"/>
    <property type="match status" value="1"/>
</dbReference>
<dbReference type="GO" id="GO:0003677">
    <property type="term" value="F:DNA binding"/>
    <property type="evidence" value="ECO:0007669"/>
    <property type="project" value="UniProtKB-KW"/>
</dbReference>
<evidence type="ECO:0000259" key="3">
    <source>
        <dbReference type="PROSITE" id="PS50937"/>
    </source>
</evidence>
<dbReference type="Gene3D" id="1.10.1660.10">
    <property type="match status" value="1"/>
</dbReference>
<reference evidence="4 5" key="1">
    <citation type="submission" date="2020-01" db="EMBL/GenBank/DDBJ databases">
        <title>Complete and circular genome sequences of six lactobacillus isolates from horses.</title>
        <authorList>
            <person name="Hassan H.M."/>
        </authorList>
    </citation>
    <scope>NUCLEOTIDE SEQUENCE [LARGE SCALE GENOMIC DNA]</scope>
    <source>
        <strain evidence="4 5">1A</strain>
    </source>
</reference>
<organism evidence="4 5">
    <name type="scientific">Ligilactobacillus saerimneri</name>
    <dbReference type="NCBI Taxonomy" id="228229"/>
    <lineage>
        <taxon>Bacteria</taxon>
        <taxon>Bacillati</taxon>
        <taxon>Bacillota</taxon>
        <taxon>Bacilli</taxon>
        <taxon>Lactobacillales</taxon>
        <taxon>Lactobacillaceae</taxon>
        <taxon>Ligilactobacillus</taxon>
    </lineage>
</organism>
<dbReference type="PANTHER" id="PTHR30204:SF98">
    <property type="entry name" value="HTH-TYPE TRANSCRIPTIONAL REGULATOR ADHR"/>
    <property type="match status" value="1"/>
</dbReference>
<dbReference type="InterPro" id="IPR009061">
    <property type="entry name" value="DNA-bd_dom_put_sf"/>
</dbReference>
<sequence length="137" mass="15825">MADLTISAVAEKFHVKPDTLRYYERIGLLPPVPRRTNGNRYYPPSIQEWLEMVLCFRASGMAIEPLIEYCSLLQQGDETAPAREKILQEQLAVLLTQREQLDKSIHRLEGKVARYERGEVKVGADWLHFAEKKDGRK</sequence>
<feature type="coiled-coil region" evidence="2">
    <location>
        <begin position="91"/>
        <end position="118"/>
    </location>
</feature>
<dbReference type="InterPro" id="IPR047057">
    <property type="entry name" value="MerR_fam"/>
</dbReference>
<dbReference type="InterPro" id="IPR000551">
    <property type="entry name" value="MerR-type_HTH_dom"/>
</dbReference>
<dbReference type="AlphaFoldDB" id="A0A7H9ELL2"/>
<dbReference type="SUPFAM" id="SSF46955">
    <property type="entry name" value="Putative DNA-binding domain"/>
    <property type="match status" value="1"/>
</dbReference>
<dbReference type="SMART" id="SM00422">
    <property type="entry name" value="HTH_MERR"/>
    <property type="match status" value="1"/>
</dbReference>
<dbReference type="CDD" id="cd01109">
    <property type="entry name" value="HTH_YyaN"/>
    <property type="match status" value="1"/>
</dbReference>
<keyword evidence="1 4" id="KW-0238">DNA-binding</keyword>
<feature type="domain" description="HTH merR-type" evidence="3">
    <location>
        <begin position="1"/>
        <end position="72"/>
    </location>
</feature>
<dbReference type="KEGG" id="lsw:GTO87_08490"/>
<evidence type="ECO:0000256" key="2">
    <source>
        <dbReference type="SAM" id="Coils"/>
    </source>
</evidence>